<keyword evidence="2" id="KW-1185">Reference proteome</keyword>
<dbReference type="RefSeq" id="WP_378291533.1">
    <property type="nucleotide sequence ID" value="NZ_JBHULE010000019.1"/>
</dbReference>
<sequence>MIKRYIYITTIFLFTFLSCKSQNVIILESLNRELTKIINKDNDINKLNKDHIEVREKALSDIIEHRKEFFSKVNLKKTAFKLIETSRFNKSYIGIILADDNDVFVFSIKREKSVFKQTNFDDYSTSNPNDINLYIFKNLNEDKLDELINLSKKAKNHHGETFIVTTSENGEVASNIINTFFIQDNQGKLIYW</sequence>
<protein>
    <recommendedName>
        <fullName evidence="3">TPM domain-containing protein</fullName>
    </recommendedName>
</protein>
<gene>
    <name evidence="1" type="ORF">ACFSR1_08485</name>
</gene>
<accession>A0ABW5LCU9</accession>
<comment type="caution">
    <text evidence="1">The sequence shown here is derived from an EMBL/GenBank/DDBJ whole genome shotgun (WGS) entry which is preliminary data.</text>
</comment>
<proteinExistence type="predicted"/>
<name>A0ABW5LCU9_9FLAO</name>
<evidence type="ECO:0000313" key="2">
    <source>
        <dbReference type="Proteomes" id="UP001597319"/>
    </source>
</evidence>
<reference evidence="2" key="1">
    <citation type="journal article" date="2019" name="Int. J. Syst. Evol. Microbiol.">
        <title>The Global Catalogue of Microorganisms (GCM) 10K type strain sequencing project: providing services to taxonomists for standard genome sequencing and annotation.</title>
        <authorList>
            <consortium name="The Broad Institute Genomics Platform"/>
            <consortium name="The Broad Institute Genome Sequencing Center for Infectious Disease"/>
            <person name="Wu L."/>
            <person name="Ma J."/>
        </authorList>
    </citation>
    <scope>NUCLEOTIDE SEQUENCE [LARGE SCALE GENOMIC DNA]</scope>
    <source>
        <strain evidence="2">KCTC 52274</strain>
    </source>
</reference>
<dbReference type="EMBL" id="JBHULE010000019">
    <property type="protein sequence ID" value="MFD2562707.1"/>
    <property type="molecule type" value="Genomic_DNA"/>
</dbReference>
<dbReference type="PROSITE" id="PS51257">
    <property type="entry name" value="PROKAR_LIPOPROTEIN"/>
    <property type="match status" value="1"/>
</dbReference>
<organism evidence="1 2">
    <name type="scientific">Aquimarina rubra</name>
    <dbReference type="NCBI Taxonomy" id="1920033"/>
    <lineage>
        <taxon>Bacteria</taxon>
        <taxon>Pseudomonadati</taxon>
        <taxon>Bacteroidota</taxon>
        <taxon>Flavobacteriia</taxon>
        <taxon>Flavobacteriales</taxon>
        <taxon>Flavobacteriaceae</taxon>
        <taxon>Aquimarina</taxon>
    </lineage>
</organism>
<evidence type="ECO:0008006" key="3">
    <source>
        <dbReference type="Google" id="ProtNLM"/>
    </source>
</evidence>
<dbReference type="Proteomes" id="UP001597319">
    <property type="component" value="Unassembled WGS sequence"/>
</dbReference>
<evidence type="ECO:0000313" key="1">
    <source>
        <dbReference type="EMBL" id="MFD2562707.1"/>
    </source>
</evidence>